<feature type="transmembrane region" description="Helical" evidence="2">
    <location>
        <begin position="256"/>
        <end position="276"/>
    </location>
</feature>
<evidence type="ECO:0000313" key="4">
    <source>
        <dbReference type="EMBL" id="MFC7059353.1"/>
    </source>
</evidence>
<dbReference type="InterPro" id="IPR013766">
    <property type="entry name" value="Thioredoxin_domain"/>
</dbReference>
<dbReference type="Proteomes" id="UP001596445">
    <property type="component" value="Unassembled WGS sequence"/>
</dbReference>
<dbReference type="PROSITE" id="PS51352">
    <property type="entry name" value="THIOREDOXIN_2"/>
    <property type="match status" value="1"/>
</dbReference>
<keyword evidence="5" id="KW-1185">Reference proteome</keyword>
<feature type="transmembrane region" description="Helical" evidence="2">
    <location>
        <begin position="374"/>
        <end position="393"/>
    </location>
</feature>
<reference evidence="4 5" key="1">
    <citation type="journal article" date="2019" name="Int. J. Syst. Evol. Microbiol.">
        <title>The Global Catalogue of Microorganisms (GCM) 10K type strain sequencing project: providing services to taxonomists for standard genome sequencing and annotation.</title>
        <authorList>
            <consortium name="The Broad Institute Genomics Platform"/>
            <consortium name="The Broad Institute Genome Sequencing Center for Infectious Disease"/>
            <person name="Wu L."/>
            <person name="Ma J."/>
        </authorList>
    </citation>
    <scope>NUCLEOTIDE SEQUENCE [LARGE SCALE GENOMIC DNA]</scope>
    <source>
        <strain evidence="4 5">JCM 30072</strain>
    </source>
</reference>
<dbReference type="EMBL" id="JBHSZI010000001">
    <property type="protein sequence ID" value="MFC7059353.1"/>
    <property type="molecule type" value="Genomic_DNA"/>
</dbReference>
<evidence type="ECO:0000256" key="1">
    <source>
        <dbReference type="SAM" id="MobiDB-lite"/>
    </source>
</evidence>
<comment type="caution">
    <text evidence="4">The sequence shown here is derived from an EMBL/GenBank/DDBJ whole genome shotgun (WGS) entry which is preliminary data.</text>
</comment>
<dbReference type="InterPro" id="IPR050553">
    <property type="entry name" value="Thioredoxin_ResA/DsbE_sf"/>
</dbReference>
<accession>A0ABD5W1I0</accession>
<keyword evidence="2" id="KW-0812">Transmembrane</keyword>
<sequence length="416" mass="45342">MRRREALAGLGALGVFGGGAAVAFGGFDFSGSEDEIEAVELPRFDAPGSSAGTETVPEQGQVTYVTMFATWCRTCRREMDQLDEAASSVSDDVQFLSVTNEPIGETIQPADVVDWWEEHDGNWPVAHDEDLELTQALDASGVPYSAVIDTDNRLTWADGGYKESSTILDRIDEVRSHVTHRRGRLRVRRRDDRLLLAVCRRAPARLHRLLRRDRRRRERATRRGARSRRRSEPGCRGRVRGPLGCCSRCWRATEQAIPVLEVLVGVSLVVFGGFVLRKGALSFTIPLPERRADVLGFGLFGVMYALAATACVLPLFLSVTVLSFEFSVAGTAVVLGSYAAGFALLMLAATVMTAVGRRALLDTALARAGTLTKVAGVVLILAGFAQLAIAYSVEPAETIPFGLCDDDESVRLARQR</sequence>
<dbReference type="AlphaFoldDB" id="A0ABD5W1I0"/>
<dbReference type="Pfam" id="PF08534">
    <property type="entry name" value="Redoxin"/>
    <property type="match status" value="1"/>
</dbReference>
<feature type="domain" description="Thioredoxin" evidence="3">
    <location>
        <begin position="35"/>
        <end position="176"/>
    </location>
</feature>
<feature type="transmembrane region" description="Helical" evidence="2">
    <location>
        <begin position="329"/>
        <end position="353"/>
    </location>
</feature>
<dbReference type="PANTHER" id="PTHR42852">
    <property type="entry name" value="THIOL:DISULFIDE INTERCHANGE PROTEIN DSBE"/>
    <property type="match status" value="1"/>
</dbReference>
<keyword evidence="2" id="KW-1133">Transmembrane helix</keyword>
<dbReference type="RefSeq" id="WP_382186308.1">
    <property type="nucleotide sequence ID" value="NZ_JBHSZI010000001.1"/>
</dbReference>
<feature type="compositionally biased region" description="Basic residues" evidence="1">
    <location>
        <begin position="217"/>
        <end position="229"/>
    </location>
</feature>
<feature type="transmembrane region" description="Helical" evidence="2">
    <location>
        <begin position="297"/>
        <end position="317"/>
    </location>
</feature>
<dbReference type="Gene3D" id="3.40.30.10">
    <property type="entry name" value="Glutaredoxin"/>
    <property type="match status" value="1"/>
</dbReference>
<name>A0ABD5W1I0_9EURY</name>
<dbReference type="PANTHER" id="PTHR42852:SF13">
    <property type="entry name" value="PROTEIN DIPZ"/>
    <property type="match status" value="1"/>
</dbReference>
<proteinExistence type="predicted"/>
<protein>
    <submittedName>
        <fullName evidence="4">Redoxin family protein</fullName>
    </submittedName>
</protein>
<evidence type="ECO:0000313" key="5">
    <source>
        <dbReference type="Proteomes" id="UP001596445"/>
    </source>
</evidence>
<feature type="region of interest" description="Disordered" evidence="1">
    <location>
        <begin position="217"/>
        <end position="237"/>
    </location>
</feature>
<organism evidence="4 5">
    <name type="scientific">Halovenus salina</name>
    <dbReference type="NCBI Taxonomy" id="1510225"/>
    <lineage>
        <taxon>Archaea</taxon>
        <taxon>Methanobacteriati</taxon>
        <taxon>Methanobacteriota</taxon>
        <taxon>Stenosarchaea group</taxon>
        <taxon>Halobacteria</taxon>
        <taxon>Halobacteriales</taxon>
        <taxon>Haloarculaceae</taxon>
        <taxon>Halovenus</taxon>
    </lineage>
</organism>
<gene>
    <name evidence="4" type="ORF">ACFQQG_15720</name>
</gene>
<dbReference type="InterPro" id="IPR036249">
    <property type="entry name" value="Thioredoxin-like_sf"/>
</dbReference>
<keyword evidence="2" id="KW-0472">Membrane</keyword>
<dbReference type="CDD" id="cd02966">
    <property type="entry name" value="TlpA_like_family"/>
    <property type="match status" value="1"/>
</dbReference>
<evidence type="ECO:0000256" key="2">
    <source>
        <dbReference type="SAM" id="Phobius"/>
    </source>
</evidence>
<evidence type="ECO:0000259" key="3">
    <source>
        <dbReference type="PROSITE" id="PS51352"/>
    </source>
</evidence>
<dbReference type="InterPro" id="IPR013740">
    <property type="entry name" value="Redoxin"/>
</dbReference>
<dbReference type="SUPFAM" id="SSF52833">
    <property type="entry name" value="Thioredoxin-like"/>
    <property type="match status" value="1"/>
</dbReference>